<dbReference type="EnsemblProtists" id="PYU1_T014980">
    <property type="protein sequence ID" value="PYU1_T014980"/>
    <property type="gene ID" value="PYU1_G014949"/>
</dbReference>
<evidence type="ECO:0000313" key="4">
    <source>
        <dbReference type="Proteomes" id="UP000019132"/>
    </source>
</evidence>
<reference evidence="4" key="1">
    <citation type="journal article" date="2010" name="Genome Biol.">
        <title>Genome sequence of the necrotrophic plant pathogen Pythium ultimum reveals original pathogenicity mechanisms and effector repertoire.</title>
        <authorList>
            <person name="Levesque C.A."/>
            <person name="Brouwer H."/>
            <person name="Cano L."/>
            <person name="Hamilton J.P."/>
            <person name="Holt C."/>
            <person name="Huitema E."/>
            <person name="Raffaele S."/>
            <person name="Robideau G.P."/>
            <person name="Thines M."/>
            <person name="Win J."/>
            <person name="Zerillo M.M."/>
            <person name="Beakes G.W."/>
            <person name="Boore J.L."/>
            <person name="Busam D."/>
            <person name="Dumas B."/>
            <person name="Ferriera S."/>
            <person name="Fuerstenberg S.I."/>
            <person name="Gachon C.M."/>
            <person name="Gaulin E."/>
            <person name="Govers F."/>
            <person name="Grenville-Briggs L."/>
            <person name="Horner N."/>
            <person name="Hostetler J."/>
            <person name="Jiang R.H."/>
            <person name="Johnson J."/>
            <person name="Krajaejun T."/>
            <person name="Lin H."/>
            <person name="Meijer H.J."/>
            <person name="Moore B."/>
            <person name="Morris P."/>
            <person name="Phuntmart V."/>
            <person name="Puiu D."/>
            <person name="Shetty J."/>
            <person name="Stajich J.E."/>
            <person name="Tripathy S."/>
            <person name="Wawra S."/>
            <person name="van West P."/>
            <person name="Whitty B.R."/>
            <person name="Coutinho P.M."/>
            <person name="Henrissat B."/>
            <person name="Martin F."/>
            <person name="Thomas P.D."/>
            <person name="Tyler B.M."/>
            <person name="De Vries R.P."/>
            <person name="Kamoun S."/>
            <person name="Yandell M."/>
            <person name="Tisserat N."/>
            <person name="Buell C.R."/>
        </authorList>
    </citation>
    <scope>NUCLEOTIDE SEQUENCE</scope>
    <source>
        <strain evidence="4">DAOM:BR144</strain>
    </source>
</reference>
<proteinExistence type="predicted"/>
<protein>
    <recommendedName>
        <fullName evidence="2">SnoaL-like domain-containing protein</fullName>
    </recommendedName>
</protein>
<feature type="domain" description="SnoaL-like" evidence="2">
    <location>
        <begin position="44"/>
        <end position="132"/>
    </location>
</feature>
<dbReference type="PANTHER" id="PTHR38436:SF1">
    <property type="entry name" value="ESTER CYCLASE"/>
    <property type="match status" value="1"/>
</dbReference>
<dbReference type="PANTHER" id="PTHR38436">
    <property type="entry name" value="POLYKETIDE CYCLASE SNOAL-LIKE DOMAIN"/>
    <property type="match status" value="1"/>
</dbReference>
<evidence type="ECO:0000313" key="3">
    <source>
        <dbReference type="EnsemblProtists" id="PYU1_T014980"/>
    </source>
</evidence>
<reference evidence="4" key="2">
    <citation type="submission" date="2010-04" db="EMBL/GenBank/DDBJ databases">
        <authorList>
            <person name="Buell R."/>
            <person name="Hamilton J."/>
            <person name="Hostetler J."/>
        </authorList>
    </citation>
    <scope>NUCLEOTIDE SEQUENCE [LARGE SCALE GENOMIC DNA]</scope>
    <source>
        <strain evidence="4">DAOM:BR144</strain>
    </source>
</reference>
<dbReference type="HOGENOM" id="CLU_073327_0_0_1"/>
<dbReference type="Gene3D" id="3.10.450.50">
    <property type="match status" value="2"/>
</dbReference>
<evidence type="ECO:0000256" key="1">
    <source>
        <dbReference type="SAM" id="SignalP"/>
    </source>
</evidence>
<dbReference type="Proteomes" id="UP000019132">
    <property type="component" value="Unassembled WGS sequence"/>
</dbReference>
<dbReference type="VEuPathDB" id="FungiDB:PYU1_G014949"/>
<sequence length="303" mass="33049">MNALKSCAVTLLTIANLASMKAARCSVDPTLEANKALAANALDAIFNKRDVSAVDKYISTTYLQHNPAVGDGRDALKSFMALFPSNSKFELGTQAADGDLVWTHARYSGIPGLNTSIAVDVFRVKDGKIVEHWDVIQEEIPASKTASGRPMFPIESSTPFPSVPKRCEDASTPCESKEQLDANKVLVAKALDAFFNKRDVNAVDTYIGTEYLQHNPHVGDGPEELKAFIETFLSGSKYELGAQVAEGDLVWTHGRYTGIPGLDVMIIVDIFRVKDGKLVEHWDVSEKEVTKTVSGRPMFPIEG</sequence>
<dbReference type="SUPFAM" id="SSF54427">
    <property type="entry name" value="NTF2-like"/>
    <property type="match status" value="2"/>
</dbReference>
<dbReference type="eggNOG" id="ENOG502RUW2">
    <property type="taxonomic scope" value="Eukaryota"/>
</dbReference>
<evidence type="ECO:0000259" key="2">
    <source>
        <dbReference type="Pfam" id="PF12680"/>
    </source>
</evidence>
<feature type="signal peptide" evidence="1">
    <location>
        <begin position="1"/>
        <end position="22"/>
    </location>
</feature>
<dbReference type="EMBL" id="ADOS01001290">
    <property type="status" value="NOT_ANNOTATED_CDS"/>
    <property type="molecule type" value="Genomic_DNA"/>
</dbReference>
<dbReference type="Pfam" id="PF12680">
    <property type="entry name" value="SnoaL_2"/>
    <property type="match status" value="2"/>
</dbReference>
<name>K3XCN1_GLOUD</name>
<dbReference type="InParanoid" id="K3XCN1"/>
<dbReference type="AlphaFoldDB" id="K3XCN1"/>
<dbReference type="InterPro" id="IPR037401">
    <property type="entry name" value="SnoaL-like"/>
</dbReference>
<feature type="domain" description="SnoaL-like" evidence="2">
    <location>
        <begin position="191"/>
        <end position="281"/>
    </location>
</feature>
<keyword evidence="4" id="KW-1185">Reference proteome</keyword>
<dbReference type="GO" id="GO:0030638">
    <property type="term" value="P:polyketide metabolic process"/>
    <property type="evidence" value="ECO:0007669"/>
    <property type="project" value="InterPro"/>
</dbReference>
<accession>K3XCN1</accession>
<feature type="chain" id="PRO_5003868827" description="SnoaL-like domain-containing protein" evidence="1">
    <location>
        <begin position="23"/>
        <end position="303"/>
    </location>
</feature>
<reference evidence="3" key="3">
    <citation type="submission" date="2015-02" db="UniProtKB">
        <authorList>
            <consortium name="EnsemblProtists"/>
        </authorList>
    </citation>
    <scope>IDENTIFICATION</scope>
    <source>
        <strain evidence="3">DAOM BR144</strain>
    </source>
</reference>
<keyword evidence="1" id="KW-0732">Signal</keyword>
<organism evidence="3 4">
    <name type="scientific">Globisporangium ultimum (strain ATCC 200006 / CBS 805.95 / DAOM BR144)</name>
    <name type="common">Pythium ultimum</name>
    <dbReference type="NCBI Taxonomy" id="431595"/>
    <lineage>
        <taxon>Eukaryota</taxon>
        <taxon>Sar</taxon>
        <taxon>Stramenopiles</taxon>
        <taxon>Oomycota</taxon>
        <taxon>Peronosporomycetes</taxon>
        <taxon>Pythiales</taxon>
        <taxon>Pythiaceae</taxon>
        <taxon>Globisporangium</taxon>
    </lineage>
</organism>
<dbReference type="InterPro" id="IPR009959">
    <property type="entry name" value="Cyclase_SnoaL-like"/>
</dbReference>
<dbReference type="InterPro" id="IPR032710">
    <property type="entry name" value="NTF2-like_dom_sf"/>
</dbReference>